<dbReference type="AlphaFoldDB" id="A0A8J3LPZ1"/>
<gene>
    <name evidence="1" type="ORF">Pfl04_29220</name>
</gene>
<proteinExistence type="predicted"/>
<dbReference type="Proteomes" id="UP000653674">
    <property type="component" value="Unassembled WGS sequence"/>
</dbReference>
<accession>A0A8J3LPZ1</accession>
<evidence type="ECO:0000313" key="2">
    <source>
        <dbReference type="Proteomes" id="UP000653674"/>
    </source>
</evidence>
<keyword evidence="2" id="KW-1185">Reference proteome</keyword>
<protein>
    <submittedName>
        <fullName evidence="1">Uncharacterized protein</fullName>
    </submittedName>
</protein>
<organism evidence="1 2">
    <name type="scientific">Planosporangium flavigriseum</name>
    <dbReference type="NCBI Taxonomy" id="373681"/>
    <lineage>
        <taxon>Bacteria</taxon>
        <taxon>Bacillati</taxon>
        <taxon>Actinomycetota</taxon>
        <taxon>Actinomycetes</taxon>
        <taxon>Micromonosporales</taxon>
        <taxon>Micromonosporaceae</taxon>
        <taxon>Planosporangium</taxon>
    </lineage>
</organism>
<comment type="caution">
    <text evidence="1">The sequence shown here is derived from an EMBL/GenBank/DDBJ whole genome shotgun (WGS) entry which is preliminary data.</text>
</comment>
<sequence length="107" mass="11925">MSDALKSRVENARRLAAALATLVGGEGREGAVWYRRLRDIETVLGDIGRPARDLLRDAAEMLDSLYEGPRNFSDFHIYRDDPAARFDANEELSTLVSELTAALSTER</sequence>
<name>A0A8J3LPZ1_9ACTN</name>
<dbReference type="RefSeq" id="WP_203981371.1">
    <property type="nucleotide sequence ID" value="NZ_BAAAQJ010000030.1"/>
</dbReference>
<dbReference type="EMBL" id="BONU01000019">
    <property type="protein sequence ID" value="GIG74518.1"/>
    <property type="molecule type" value="Genomic_DNA"/>
</dbReference>
<reference evidence="1" key="1">
    <citation type="submission" date="2021-01" db="EMBL/GenBank/DDBJ databases">
        <title>Whole genome shotgun sequence of Planosporangium flavigriseum NBRC 105377.</title>
        <authorList>
            <person name="Komaki H."/>
            <person name="Tamura T."/>
        </authorList>
    </citation>
    <scope>NUCLEOTIDE SEQUENCE</scope>
    <source>
        <strain evidence="1">NBRC 105377</strain>
    </source>
</reference>
<evidence type="ECO:0000313" key="1">
    <source>
        <dbReference type="EMBL" id="GIG74518.1"/>
    </source>
</evidence>